<protein>
    <submittedName>
        <fullName evidence="2">Uncharacterized protein</fullName>
    </submittedName>
</protein>
<gene>
    <name evidence="2" type="ORF">KSP39_PZI011505</name>
</gene>
<evidence type="ECO:0000256" key="1">
    <source>
        <dbReference type="SAM" id="Phobius"/>
    </source>
</evidence>
<evidence type="ECO:0000313" key="2">
    <source>
        <dbReference type="EMBL" id="KAK8939187.1"/>
    </source>
</evidence>
<name>A0AAP0BHR6_9ASPA</name>
<dbReference type="AlphaFoldDB" id="A0AAP0BHR6"/>
<dbReference type="EMBL" id="JBBWWQ010000009">
    <property type="protein sequence ID" value="KAK8939187.1"/>
    <property type="molecule type" value="Genomic_DNA"/>
</dbReference>
<sequence length="116" mass="13008">MSKDVSAVFVRAVCNLFSPFGVMALALRYNVSRLSTLVRIGGGGYKTLGSLHQSSCSRTVLRLKSMQLKTLLTQNSGKIELWLGRGRPLSPYLKRKLWFSLLEKRRETLKGMGMIT</sequence>
<keyword evidence="1" id="KW-0812">Transmembrane</keyword>
<proteinExistence type="predicted"/>
<evidence type="ECO:0000313" key="3">
    <source>
        <dbReference type="Proteomes" id="UP001418222"/>
    </source>
</evidence>
<organism evidence="2 3">
    <name type="scientific">Platanthera zijinensis</name>
    <dbReference type="NCBI Taxonomy" id="2320716"/>
    <lineage>
        <taxon>Eukaryota</taxon>
        <taxon>Viridiplantae</taxon>
        <taxon>Streptophyta</taxon>
        <taxon>Embryophyta</taxon>
        <taxon>Tracheophyta</taxon>
        <taxon>Spermatophyta</taxon>
        <taxon>Magnoliopsida</taxon>
        <taxon>Liliopsida</taxon>
        <taxon>Asparagales</taxon>
        <taxon>Orchidaceae</taxon>
        <taxon>Orchidoideae</taxon>
        <taxon>Orchideae</taxon>
        <taxon>Orchidinae</taxon>
        <taxon>Platanthera</taxon>
    </lineage>
</organism>
<dbReference type="Proteomes" id="UP001418222">
    <property type="component" value="Unassembled WGS sequence"/>
</dbReference>
<comment type="caution">
    <text evidence="2">The sequence shown here is derived from an EMBL/GenBank/DDBJ whole genome shotgun (WGS) entry which is preliminary data.</text>
</comment>
<reference evidence="2 3" key="1">
    <citation type="journal article" date="2022" name="Nat. Plants">
        <title>Genomes of leafy and leafless Platanthera orchids illuminate the evolution of mycoheterotrophy.</title>
        <authorList>
            <person name="Li M.H."/>
            <person name="Liu K.W."/>
            <person name="Li Z."/>
            <person name="Lu H.C."/>
            <person name="Ye Q.L."/>
            <person name="Zhang D."/>
            <person name="Wang J.Y."/>
            <person name="Li Y.F."/>
            <person name="Zhong Z.M."/>
            <person name="Liu X."/>
            <person name="Yu X."/>
            <person name="Liu D.K."/>
            <person name="Tu X.D."/>
            <person name="Liu B."/>
            <person name="Hao Y."/>
            <person name="Liao X.Y."/>
            <person name="Jiang Y.T."/>
            <person name="Sun W.H."/>
            <person name="Chen J."/>
            <person name="Chen Y.Q."/>
            <person name="Ai Y."/>
            <person name="Zhai J.W."/>
            <person name="Wu S.S."/>
            <person name="Zhou Z."/>
            <person name="Hsiao Y.Y."/>
            <person name="Wu W.L."/>
            <person name="Chen Y.Y."/>
            <person name="Lin Y.F."/>
            <person name="Hsu J.L."/>
            <person name="Li C.Y."/>
            <person name="Wang Z.W."/>
            <person name="Zhao X."/>
            <person name="Zhong W.Y."/>
            <person name="Ma X.K."/>
            <person name="Ma L."/>
            <person name="Huang J."/>
            <person name="Chen G.Z."/>
            <person name="Huang M.Z."/>
            <person name="Huang L."/>
            <person name="Peng D.H."/>
            <person name="Luo Y.B."/>
            <person name="Zou S.Q."/>
            <person name="Chen S.P."/>
            <person name="Lan S."/>
            <person name="Tsai W.C."/>
            <person name="Van de Peer Y."/>
            <person name="Liu Z.J."/>
        </authorList>
    </citation>
    <scope>NUCLEOTIDE SEQUENCE [LARGE SCALE GENOMIC DNA]</scope>
    <source>
        <strain evidence="2">Lor287</strain>
    </source>
</reference>
<accession>A0AAP0BHR6</accession>
<feature type="transmembrane region" description="Helical" evidence="1">
    <location>
        <begin position="6"/>
        <end position="27"/>
    </location>
</feature>
<keyword evidence="1" id="KW-1133">Transmembrane helix</keyword>
<keyword evidence="3" id="KW-1185">Reference proteome</keyword>
<keyword evidence="1" id="KW-0472">Membrane</keyword>